<gene>
    <name evidence="3" type="ORF">D3877_28745</name>
</gene>
<feature type="domain" description="GFO/IDH/MocA-like oxidoreductase" evidence="2">
    <location>
        <begin position="113"/>
        <end position="228"/>
    </location>
</feature>
<keyword evidence="4" id="KW-1185">Reference proteome</keyword>
<dbReference type="SUPFAM" id="SSF55347">
    <property type="entry name" value="Glyceraldehyde-3-phosphate dehydrogenase-like, C-terminal domain"/>
    <property type="match status" value="1"/>
</dbReference>
<name>A0A418VL48_9PROT</name>
<dbReference type="OrthoDB" id="9815825at2"/>
<dbReference type="Proteomes" id="UP000283458">
    <property type="component" value="Unassembled WGS sequence"/>
</dbReference>
<evidence type="ECO:0000259" key="1">
    <source>
        <dbReference type="Pfam" id="PF01408"/>
    </source>
</evidence>
<dbReference type="InterPro" id="IPR055170">
    <property type="entry name" value="GFO_IDH_MocA-like_dom"/>
</dbReference>
<dbReference type="AlphaFoldDB" id="A0A418VL48"/>
<dbReference type="SUPFAM" id="SSF51735">
    <property type="entry name" value="NAD(P)-binding Rossmann-fold domains"/>
    <property type="match status" value="1"/>
</dbReference>
<comment type="caution">
    <text evidence="3">The sequence shown here is derived from an EMBL/GenBank/DDBJ whole genome shotgun (WGS) entry which is preliminary data.</text>
</comment>
<proteinExistence type="predicted"/>
<dbReference type="PANTHER" id="PTHR43377:SF1">
    <property type="entry name" value="BILIVERDIN REDUCTASE A"/>
    <property type="match status" value="1"/>
</dbReference>
<dbReference type="EMBL" id="QYUL01000006">
    <property type="protein sequence ID" value="RJF76870.1"/>
    <property type="molecule type" value="Genomic_DNA"/>
</dbReference>
<dbReference type="InterPro" id="IPR051450">
    <property type="entry name" value="Gfo/Idh/MocA_Oxidoreductases"/>
</dbReference>
<feature type="domain" description="Gfo/Idh/MocA-like oxidoreductase N-terminal" evidence="1">
    <location>
        <begin position="41"/>
        <end position="104"/>
    </location>
</feature>
<protein>
    <submittedName>
        <fullName evidence="3">Gfo/Idh/MocA family oxidoreductase</fullName>
    </submittedName>
</protein>
<dbReference type="InterPro" id="IPR036291">
    <property type="entry name" value="NAD(P)-bd_dom_sf"/>
</dbReference>
<dbReference type="Pfam" id="PF22725">
    <property type="entry name" value="GFO_IDH_MocA_C3"/>
    <property type="match status" value="1"/>
</dbReference>
<reference evidence="3 4" key="1">
    <citation type="submission" date="2018-09" db="EMBL/GenBank/DDBJ databases">
        <authorList>
            <person name="Zhu H."/>
        </authorList>
    </citation>
    <scope>NUCLEOTIDE SEQUENCE [LARGE SCALE GENOMIC DNA]</scope>
    <source>
        <strain evidence="3 4">K2W22B-5</strain>
    </source>
</reference>
<dbReference type="Gene3D" id="3.40.50.720">
    <property type="entry name" value="NAD(P)-binding Rossmann-like Domain"/>
    <property type="match status" value="1"/>
</dbReference>
<dbReference type="GO" id="GO:0000166">
    <property type="term" value="F:nucleotide binding"/>
    <property type="evidence" value="ECO:0007669"/>
    <property type="project" value="InterPro"/>
</dbReference>
<dbReference type="InterPro" id="IPR000683">
    <property type="entry name" value="Gfo/Idh/MocA-like_OxRdtase_N"/>
</dbReference>
<accession>A0A418VL48</accession>
<evidence type="ECO:0000313" key="3">
    <source>
        <dbReference type="EMBL" id="RJF76870.1"/>
    </source>
</evidence>
<dbReference type="PANTHER" id="PTHR43377">
    <property type="entry name" value="BILIVERDIN REDUCTASE A"/>
    <property type="match status" value="1"/>
</dbReference>
<organism evidence="3 4">
    <name type="scientific">Azospirillum cavernae</name>
    <dbReference type="NCBI Taxonomy" id="2320860"/>
    <lineage>
        <taxon>Bacteria</taxon>
        <taxon>Pseudomonadati</taxon>
        <taxon>Pseudomonadota</taxon>
        <taxon>Alphaproteobacteria</taxon>
        <taxon>Rhodospirillales</taxon>
        <taxon>Azospirillaceae</taxon>
        <taxon>Azospirillum</taxon>
    </lineage>
</organism>
<dbReference type="Gene3D" id="3.30.360.10">
    <property type="entry name" value="Dihydrodipicolinate Reductase, domain 2"/>
    <property type="match status" value="1"/>
</dbReference>
<sequence>MRVIVVGMGIQGRKRRAIAAGDVVATVDPDVAEADFRHIDDVEPGLYDAALVCTPDEPKLDLIGDLLRIGKHVLVEKPLSIGRGERLQALNALARERGLVCYTAYNHRFEPHFVRMRDCIASGRLGRLYTLRLFYGNGTARDVRNSPWRDRGAGVLPDLASHLLDTLRFWLGDLDDGFVVRAAHRFENKAFDHVVVDRPGTPHIQLEMSLLSWRNHFTAELVGEHGAATIESLCKWGPSTFTLRERMLPSGRPPEEAVTLIQPDPTWALEYNHFLSLCHARQADGLERDIWLDRVIGRLCRDALTSASA</sequence>
<evidence type="ECO:0000313" key="4">
    <source>
        <dbReference type="Proteomes" id="UP000283458"/>
    </source>
</evidence>
<dbReference type="Pfam" id="PF01408">
    <property type="entry name" value="GFO_IDH_MocA"/>
    <property type="match status" value="1"/>
</dbReference>
<dbReference type="RefSeq" id="WP_119834221.1">
    <property type="nucleotide sequence ID" value="NZ_QYUL01000006.1"/>
</dbReference>
<evidence type="ECO:0000259" key="2">
    <source>
        <dbReference type="Pfam" id="PF22725"/>
    </source>
</evidence>